<dbReference type="SMART" id="SM00248">
    <property type="entry name" value="ANK"/>
    <property type="match status" value="15"/>
</dbReference>
<feature type="repeat" description="ANK" evidence="3">
    <location>
        <begin position="493"/>
        <end position="525"/>
    </location>
</feature>
<evidence type="ECO:0000313" key="7">
    <source>
        <dbReference type="Proteomes" id="UP000239649"/>
    </source>
</evidence>
<keyword evidence="2 3" id="KW-0040">ANK repeat</keyword>
<organism evidence="6 7">
    <name type="scientific">Micractinium conductrix</name>
    <dbReference type="NCBI Taxonomy" id="554055"/>
    <lineage>
        <taxon>Eukaryota</taxon>
        <taxon>Viridiplantae</taxon>
        <taxon>Chlorophyta</taxon>
        <taxon>core chlorophytes</taxon>
        <taxon>Trebouxiophyceae</taxon>
        <taxon>Chlorellales</taxon>
        <taxon>Chlorellaceae</taxon>
        <taxon>Chlorella clade</taxon>
        <taxon>Micractinium</taxon>
    </lineage>
</organism>
<feature type="region of interest" description="Disordered" evidence="5">
    <location>
        <begin position="982"/>
        <end position="1005"/>
    </location>
</feature>
<feature type="repeat" description="ANK" evidence="3">
    <location>
        <begin position="322"/>
        <end position="354"/>
    </location>
</feature>
<evidence type="ECO:0000313" key="6">
    <source>
        <dbReference type="EMBL" id="PSC74993.1"/>
    </source>
</evidence>
<dbReference type="InterPro" id="IPR002110">
    <property type="entry name" value="Ankyrin_rpt"/>
</dbReference>
<dbReference type="SUPFAM" id="SSF48403">
    <property type="entry name" value="Ankyrin repeat"/>
    <property type="match status" value="4"/>
</dbReference>
<dbReference type="Pfam" id="PF13637">
    <property type="entry name" value="Ank_4"/>
    <property type="match status" value="1"/>
</dbReference>
<dbReference type="Gene3D" id="1.25.40.20">
    <property type="entry name" value="Ankyrin repeat-containing domain"/>
    <property type="match status" value="6"/>
</dbReference>
<evidence type="ECO:0000256" key="5">
    <source>
        <dbReference type="SAM" id="MobiDB-lite"/>
    </source>
</evidence>
<dbReference type="PRINTS" id="PR01415">
    <property type="entry name" value="ANKYRIN"/>
</dbReference>
<name>A0A2P6VLL9_9CHLO</name>
<gene>
    <name evidence="6" type="ORF">C2E20_2010</name>
</gene>
<evidence type="ECO:0000256" key="2">
    <source>
        <dbReference type="ARBA" id="ARBA00023043"/>
    </source>
</evidence>
<feature type="repeat" description="ANK" evidence="3">
    <location>
        <begin position="122"/>
        <end position="143"/>
    </location>
</feature>
<feature type="region of interest" description="Disordered" evidence="5">
    <location>
        <begin position="1025"/>
        <end position="1059"/>
    </location>
</feature>
<dbReference type="STRING" id="554055.A0A2P6VLL9"/>
<feature type="repeat" description="ANK" evidence="3">
    <location>
        <begin position="460"/>
        <end position="492"/>
    </location>
</feature>
<feature type="compositionally biased region" description="Low complexity" evidence="5">
    <location>
        <begin position="758"/>
        <end position="774"/>
    </location>
</feature>
<feature type="repeat" description="ANK" evidence="3">
    <location>
        <begin position="189"/>
        <end position="221"/>
    </location>
</feature>
<evidence type="ECO:0000256" key="3">
    <source>
        <dbReference type="PROSITE-ProRule" id="PRU00023"/>
    </source>
</evidence>
<dbReference type="PANTHER" id="PTHR24198">
    <property type="entry name" value="ANKYRIN REPEAT AND PROTEIN KINASE DOMAIN-CONTAINING PROTEIN"/>
    <property type="match status" value="1"/>
</dbReference>
<proteinExistence type="predicted"/>
<feature type="repeat" description="ANK" evidence="3">
    <location>
        <begin position="881"/>
        <end position="913"/>
    </location>
</feature>
<feature type="compositionally biased region" description="Pro residues" evidence="5">
    <location>
        <begin position="1327"/>
        <end position="1342"/>
    </location>
</feature>
<feature type="repeat" description="ANK" evidence="3">
    <location>
        <begin position="356"/>
        <end position="388"/>
    </location>
</feature>
<accession>A0A2P6VLL9</accession>
<dbReference type="EMBL" id="LHPF02000003">
    <property type="protein sequence ID" value="PSC74993.1"/>
    <property type="molecule type" value="Genomic_DNA"/>
</dbReference>
<feature type="compositionally biased region" description="Low complexity" evidence="5">
    <location>
        <begin position="1031"/>
        <end position="1043"/>
    </location>
</feature>
<dbReference type="Proteomes" id="UP000239649">
    <property type="component" value="Unassembled WGS sequence"/>
</dbReference>
<keyword evidence="7" id="KW-1185">Reference proteome</keyword>
<feature type="compositionally biased region" description="Basic residues" evidence="5">
    <location>
        <begin position="1044"/>
        <end position="1056"/>
    </location>
</feature>
<keyword evidence="1" id="KW-0677">Repeat</keyword>
<feature type="compositionally biased region" description="Low complexity" evidence="5">
    <location>
        <begin position="1107"/>
        <end position="1144"/>
    </location>
</feature>
<sequence>MRGHVGVVDVLLARSGPALLLAKDILGCTPVHLAAVQNQVTLIIRLVEALLADEAGRTPLHEVARRRCMQDFMGFLHLGWESATYEDDGLSKPLAELSPLWGAVAQVVDLSRPGLPTVQRVLGWHPLHVAAMSGNIELIRRLVTQFKCDLRVKSMNSWTPLHYAAAYNQVAAIEALVSLGCEVVVQDAVGSTPIHVAAGEGHLEAIRELVRLGCSSQVTDRDGCTPLYCAAAWNRTGAVRLLEQLSCPSSLRSLEGRTAVHVAAEQGWVDLIDVLVRELGNQVDSRDNYQFTPLHSAANGGHVAAIACLVDLKHELDAKDYLGRTPLHYAAMHGRVGALGELAARGADLGLRDLRGGYTALHLAADAGQCDSVSRLVALGAPVDVASNKGLTPLALALMKGPANIEAIALLVELGADVEATLAQRSLETPLHIAARSGRSDVVDRLLKCQQISVTCRTKDGSTALHYAAAFGQTHVLAPLVAAGCPVDSRDNALNTPMHLAAGCGFLDTVAALSELGADVNARDITDCTSLQNAAHGTYSALASVPAVGSSAASPVTPPPATGYARLNPPHQPQLTPAQQAAQAAISASGTSTVKRDGLVPVRTGLAWAPIGGAAAGPIDPLLSSASSLWGGSGFSATLDFGALGGGAAGAAGVGPLAPAGGAAGAASAAGAAGGQDLWSTWRSLGLTKLLKKAYNQQQRRQAGGAGAGGPAAAQAQLQQTQQTVQAALAQMQAALARSQEVLQQQLLLQMQVPPPADGGAAPAGDPLLLEAGPSSDPHAWTGLSAASVAPLGTALMTAGGAGGGAASSQLLGGADSSGLALAAAAAAITKPSVDSSNMDCLARRTDQLSFAAGEQDRCRLIQVVEKLVQLGADLHLTDNEGRTALHLAAGCGDKSMALKLVDLGTDVNCKDSVGGTAMHHAAMANKKDMMFALARLGCDWRARADGIDGATATYVLCGQHGKTTRQQKLLDAKLKRVAQEGAVARATGRNPLADAKDDDRDDATADLEAEQALADAAMAALLEEEETEQEALTRQKSSSSAASKKKKQKAKAKAKGKAEAAAELPAAAAPAAEQPAAAPLQLPPAAEDSALLGGLDATPPTGDARQQQQQQCKAKGAAKQQPEPAGAAAEGAAPAVEPSVASSRADSAAETASIASEHELLRQLLEDAAEAAARLLATDPAGEEGEEALESAMAALDDVVERATAGGVSAKYGKKVRRKLQQHLNALRGIEPPEAVAAAAAAAAEAEAEAARLQEEKRQAAAAAAAAAAKAAAEAQQARQAAILVRQQQQAAAQQNGHGGQRSPAAPASPAVQRKLPAGKPAAPAAKPPPPGFAPAQPPARAPASPAKAAYNPLATAQQRKPAPAAPAAQPAAAAPQAMPRPAWGQAAPAVQHQHQQHQHQQHQQQYSGAGGGSLFSAPPVQAPASLFSATAAAAHQQQPLLPSGAPGASLFAQGPPSGAASSSLFASHRERSIGGPPMAQQPGFASLAAFSSGGMGHADASSAPPASSAPLSSQFADLDIGELQQAGYESFAAEMPHRGGAAAAGGLLSADLAAAVFGASGGAPPVSLGEHVLQLHHHVGDAGGPSEPLEAGAQLLSRDLLGEIDGMQPGAAPLLRLPDSVDSLFAPAAPPAGAPPASAASTNFSAFRSLWPSPARMEARRQHSPPAQRRCAAARGALVMQLVVVLLMLPATRQKAAAEQRRGRCGSGKLNTKHLAATFRAGCLSYRRVCFDQGAVVSFDPAYSPLNRTSRPLPKVDISQLAYNWGGAPQPDRLPHARHKYEPLTVRYTVGNLEGSPDLRDPTFSSCTVPLVMCCSSIGAACGDHLGSFPGRVLPPCPRPPVGAAPGGALGGDLTLVVGAPPGERLPRYIPAFLQPFTPYDVVSFSEISKRHLPADGPRTSAEGTPQRCFETAYLCGFGYGYYPGVYGAAQEVVAFYRGKGLLPPPEVEFEGGGETLKVLIERRRGPVRNLLNSDKIEEACNEAASWEVLLPAGGSGRSVQCSQVTFGNDTLANVGAARAADVLVVVHGAGCSNWLSCQRAPRW</sequence>
<feature type="coiled-coil region" evidence="4">
    <location>
        <begin position="1237"/>
        <end position="1271"/>
    </location>
</feature>
<reference evidence="6 7" key="1">
    <citation type="journal article" date="2018" name="Plant J.">
        <title>Genome sequences of Chlorella sorokiniana UTEX 1602 and Micractinium conductrix SAG 241.80: implications to maltose excretion by a green alga.</title>
        <authorList>
            <person name="Arriola M.B."/>
            <person name="Velmurugan N."/>
            <person name="Zhang Y."/>
            <person name="Plunkett M.H."/>
            <person name="Hondzo H."/>
            <person name="Barney B.M."/>
        </authorList>
    </citation>
    <scope>NUCLEOTIDE SEQUENCE [LARGE SCALE GENOMIC DNA]</scope>
    <source>
        <strain evidence="6 7">SAG 241.80</strain>
    </source>
</reference>
<feature type="compositionally biased region" description="Low complexity" evidence="5">
    <location>
        <begin position="1343"/>
        <end position="1384"/>
    </location>
</feature>
<feature type="region of interest" description="Disordered" evidence="5">
    <location>
        <begin position="754"/>
        <end position="774"/>
    </location>
</feature>
<comment type="caution">
    <text evidence="6">The sequence shown here is derived from an EMBL/GenBank/DDBJ whole genome shotgun (WGS) entry which is preliminary data.</text>
</comment>
<dbReference type="PROSITE" id="PS50088">
    <property type="entry name" value="ANK_REPEAT"/>
    <property type="match status" value="11"/>
</dbReference>
<feature type="region of interest" description="Disordered" evidence="5">
    <location>
        <begin position="1441"/>
        <end position="1466"/>
    </location>
</feature>
<protein>
    <submittedName>
        <fullName evidence="6">Ankyrin repeat</fullName>
    </submittedName>
</protein>
<keyword evidence="4" id="KW-0175">Coiled coil</keyword>
<feature type="repeat" description="ANK" evidence="3">
    <location>
        <begin position="389"/>
        <end position="423"/>
    </location>
</feature>
<dbReference type="PANTHER" id="PTHR24198:SF165">
    <property type="entry name" value="ANKYRIN REPEAT-CONTAINING PROTEIN-RELATED"/>
    <property type="match status" value="1"/>
</dbReference>
<feature type="region of interest" description="Disordered" evidence="5">
    <location>
        <begin position="1290"/>
        <end position="1419"/>
    </location>
</feature>
<feature type="repeat" description="ANK" evidence="3">
    <location>
        <begin position="426"/>
        <end position="448"/>
    </location>
</feature>
<feature type="repeat" description="ANK" evidence="3">
    <location>
        <begin position="156"/>
        <end position="188"/>
    </location>
</feature>
<evidence type="ECO:0000256" key="1">
    <source>
        <dbReference type="ARBA" id="ARBA00022737"/>
    </source>
</evidence>
<dbReference type="Pfam" id="PF00023">
    <property type="entry name" value="Ank"/>
    <property type="match status" value="1"/>
</dbReference>
<dbReference type="InterPro" id="IPR036770">
    <property type="entry name" value="Ankyrin_rpt-contain_sf"/>
</dbReference>
<feature type="repeat" description="ANK" evidence="3">
    <location>
        <begin position="255"/>
        <end position="288"/>
    </location>
</feature>
<feature type="compositionally biased region" description="Low complexity" evidence="5">
    <location>
        <begin position="1456"/>
        <end position="1465"/>
    </location>
</feature>
<feature type="region of interest" description="Disordered" evidence="5">
    <location>
        <begin position="1091"/>
        <end position="1153"/>
    </location>
</feature>
<dbReference type="OrthoDB" id="513151at2759"/>
<dbReference type="Pfam" id="PF12796">
    <property type="entry name" value="Ank_2"/>
    <property type="match status" value="4"/>
</dbReference>
<evidence type="ECO:0000256" key="4">
    <source>
        <dbReference type="SAM" id="Coils"/>
    </source>
</evidence>
<dbReference type="PROSITE" id="PS50297">
    <property type="entry name" value="ANK_REP_REGION"/>
    <property type="match status" value="11"/>
</dbReference>